<evidence type="ECO:0000313" key="1">
    <source>
        <dbReference type="EMBL" id="WOS40525.1"/>
    </source>
</evidence>
<sequence>MQKMEFIDLSELYLAYKKAKSDAFFEAIHFDALAFSNYEERLHANLKKLHKALLSGSWWKNKTRIGGFLFAPKGVSLTSDQKAGPSHFSTLDPCEDWKARFSRSEAKPVAEFRLVMAATVEFQIISALWILKVGHVFEATLDKNLSFGNRLRRRASWRAPLEEGAINRDSLGLFNPYFSAYQAWRENGLKAIRAEVLAGKTVIAATMDARRYYHSISPEFLLRPEYLASIGIALSTEQEVFTRLFVRSLNSWYKSTPDFAGRPEGALPVGLSASKVIANVALSDFDRRMHGALSPSYYGRYVDDIFLVVEPPPGISSSTEFFVWLAKKFGEDLHFDEQTSTTRYSPSYLYDSSVEFAQDKQKVFSVSGEFGLDLVGQIEQQIRQRSSEYRLLPTIPETTEGMLSRALLTSSDASLEADALRKTDAVSIRRLGFAMLLGDVEAHARDLTPSSWKRTRKTFYGMVERYVVTPTGIFDYFNYIIRVVGLAVACGDYEAASNIVKRFSLVIDLVKNTVKADPEKLARMVQLYARNLFQVALQSSTVHGFKFDAAYMSLMKRIKKISRIETPTVSRTPLGEASKRLLFSDMGRRPYKELWMDSPGARSPKSPVIPRDFAAQRELRLAGLRKFTEAADRDYRKIYWPGVVFATRPLTVQEITAVAPDLLYSSSLLRNSIFALRGARARPRGIPKLAEVESRSTQIMLSVPCKHTDTVRVAIVSYLTEQVDWDSALDGKPNRSLVRYKRFNRIINAILSGDPKVDYVVFPEASVPRRWAKSASIKLSKSGISFMAGLENENPRGAYYNDALVSLHTTWPGYSSTISYIQPKILPAHEERKALASVGRVMRSVELKRCRPIYKHGQHFFGVLICSDLTNIDNRRSFQGHVDTLFALEWNRDVNSFSSLVEAAAQDLHAYVVQVNSRQYGDSRIRAPAVDSFRRDVVQVRGGDEDYFVVAPLDVMSIKKFHRSNGVQKKSKGKWKPLPIGFSISKERRISAKRADIDKK</sequence>
<gene>
    <name evidence="1" type="ORF">QN243_19370</name>
</gene>
<protein>
    <submittedName>
        <fullName evidence="1">RNA-directed DNA polymerase</fullName>
    </submittedName>
</protein>
<dbReference type="CDD" id="cd01646">
    <property type="entry name" value="RT_Bac_retron_I"/>
    <property type="match status" value="1"/>
</dbReference>
<evidence type="ECO:0000313" key="2">
    <source>
        <dbReference type="Proteomes" id="UP001302020"/>
    </source>
</evidence>
<dbReference type="Proteomes" id="UP001302020">
    <property type="component" value="Chromosome"/>
</dbReference>
<keyword evidence="1" id="KW-0695">RNA-directed DNA polymerase</keyword>
<dbReference type="InterPro" id="IPR036526">
    <property type="entry name" value="C-N_Hydrolase_sf"/>
</dbReference>
<organism evidence="1 2">
    <name type="scientific">Xanthomonas rydalmerensis</name>
    <dbReference type="NCBI Taxonomy" id="3046274"/>
    <lineage>
        <taxon>Bacteria</taxon>
        <taxon>Pseudomonadati</taxon>
        <taxon>Pseudomonadota</taxon>
        <taxon>Gammaproteobacteria</taxon>
        <taxon>Lysobacterales</taxon>
        <taxon>Lysobacteraceae</taxon>
        <taxon>Xanthomonas</taxon>
    </lineage>
</organism>
<dbReference type="SUPFAM" id="SSF56317">
    <property type="entry name" value="Carbon-nitrogen hydrolase"/>
    <property type="match status" value="1"/>
</dbReference>
<dbReference type="RefSeq" id="WP_317843968.1">
    <property type="nucleotide sequence ID" value="NZ_CP126170.1"/>
</dbReference>
<reference evidence="1 2" key="1">
    <citation type="submission" date="2023-05" db="EMBL/GenBank/DDBJ databases">
        <title>Xanthomonas rydalmerenesis sp. nov., a novel Xanthomonas species isolated from Fragaria x ananassa.</title>
        <authorList>
            <person name="McKnight D.J.E."/>
            <person name="Wong-Bajracharya J."/>
            <person name="Okoh E.B."/>
            <person name="Snijders F."/>
            <person name="Lidbetter F."/>
            <person name="Webster J."/>
            <person name="Djordjevic S.P."/>
            <person name="Bogema D.R."/>
            <person name="Chapman T.A."/>
        </authorList>
    </citation>
    <scope>NUCLEOTIDE SEQUENCE [LARGE SCALE GENOMIC DNA]</scope>
    <source>
        <strain evidence="1 2">DAR34883</strain>
    </source>
</reference>
<name>A0ABZ0JL54_9XANT</name>
<keyword evidence="1" id="KW-0808">Transferase</keyword>
<accession>A0ABZ0JL54</accession>
<dbReference type="GO" id="GO:0003964">
    <property type="term" value="F:RNA-directed DNA polymerase activity"/>
    <property type="evidence" value="ECO:0007669"/>
    <property type="project" value="UniProtKB-KW"/>
</dbReference>
<dbReference type="Gene3D" id="3.60.110.10">
    <property type="entry name" value="Carbon-nitrogen hydrolase"/>
    <property type="match status" value="1"/>
</dbReference>
<proteinExistence type="predicted"/>
<keyword evidence="1" id="KW-0548">Nucleotidyltransferase</keyword>
<keyword evidence="2" id="KW-1185">Reference proteome</keyword>
<dbReference type="EMBL" id="CP126172">
    <property type="protein sequence ID" value="WOS40525.1"/>
    <property type="molecule type" value="Genomic_DNA"/>
</dbReference>